<proteinExistence type="predicted"/>
<dbReference type="HOGENOM" id="CLU_1017177_0_0_1"/>
<dbReference type="EnsemblProtists" id="EOD21575">
    <property type="protein sequence ID" value="EOD21575"/>
    <property type="gene ID" value="EMIHUDRAFT_458328"/>
</dbReference>
<evidence type="ECO:0008006" key="3">
    <source>
        <dbReference type="Google" id="ProtNLM"/>
    </source>
</evidence>
<protein>
    <recommendedName>
        <fullName evidence="3">HNH nuclease domain-containing protein</fullName>
    </recommendedName>
</protein>
<organism evidence="1 2">
    <name type="scientific">Emiliania huxleyi (strain CCMP1516)</name>
    <dbReference type="NCBI Taxonomy" id="280463"/>
    <lineage>
        <taxon>Eukaryota</taxon>
        <taxon>Haptista</taxon>
        <taxon>Haptophyta</taxon>
        <taxon>Prymnesiophyceae</taxon>
        <taxon>Isochrysidales</taxon>
        <taxon>Noelaerhabdaceae</taxon>
        <taxon>Emiliania</taxon>
    </lineage>
</organism>
<dbReference type="PaxDb" id="2903-EOD21575"/>
<dbReference type="RefSeq" id="XP_005774004.1">
    <property type="nucleotide sequence ID" value="XM_005773947.1"/>
</dbReference>
<reference evidence="2" key="1">
    <citation type="journal article" date="2013" name="Nature">
        <title>Pan genome of the phytoplankton Emiliania underpins its global distribution.</title>
        <authorList>
            <person name="Read B.A."/>
            <person name="Kegel J."/>
            <person name="Klute M.J."/>
            <person name="Kuo A."/>
            <person name="Lefebvre S.C."/>
            <person name="Maumus F."/>
            <person name="Mayer C."/>
            <person name="Miller J."/>
            <person name="Monier A."/>
            <person name="Salamov A."/>
            <person name="Young J."/>
            <person name="Aguilar M."/>
            <person name="Claverie J.M."/>
            <person name="Frickenhaus S."/>
            <person name="Gonzalez K."/>
            <person name="Herman E.K."/>
            <person name="Lin Y.C."/>
            <person name="Napier J."/>
            <person name="Ogata H."/>
            <person name="Sarno A.F."/>
            <person name="Shmutz J."/>
            <person name="Schroeder D."/>
            <person name="de Vargas C."/>
            <person name="Verret F."/>
            <person name="von Dassow P."/>
            <person name="Valentin K."/>
            <person name="Van de Peer Y."/>
            <person name="Wheeler G."/>
            <person name="Dacks J.B."/>
            <person name="Delwiche C.F."/>
            <person name="Dyhrman S.T."/>
            <person name="Glockner G."/>
            <person name="John U."/>
            <person name="Richards T."/>
            <person name="Worden A.Z."/>
            <person name="Zhang X."/>
            <person name="Grigoriev I.V."/>
            <person name="Allen A.E."/>
            <person name="Bidle K."/>
            <person name="Borodovsky M."/>
            <person name="Bowler C."/>
            <person name="Brownlee C."/>
            <person name="Cock J.M."/>
            <person name="Elias M."/>
            <person name="Gladyshev V.N."/>
            <person name="Groth M."/>
            <person name="Guda C."/>
            <person name="Hadaegh A."/>
            <person name="Iglesias-Rodriguez M.D."/>
            <person name="Jenkins J."/>
            <person name="Jones B.M."/>
            <person name="Lawson T."/>
            <person name="Leese F."/>
            <person name="Lindquist E."/>
            <person name="Lobanov A."/>
            <person name="Lomsadze A."/>
            <person name="Malik S.B."/>
            <person name="Marsh M.E."/>
            <person name="Mackinder L."/>
            <person name="Mock T."/>
            <person name="Mueller-Roeber B."/>
            <person name="Pagarete A."/>
            <person name="Parker M."/>
            <person name="Probert I."/>
            <person name="Quesneville H."/>
            <person name="Raines C."/>
            <person name="Rensing S.A."/>
            <person name="Riano-Pachon D.M."/>
            <person name="Richier S."/>
            <person name="Rokitta S."/>
            <person name="Shiraiwa Y."/>
            <person name="Soanes D.M."/>
            <person name="van der Giezen M."/>
            <person name="Wahlund T.M."/>
            <person name="Williams B."/>
            <person name="Wilson W."/>
            <person name="Wolfe G."/>
            <person name="Wurch L.L."/>
        </authorList>
    </citation>
    <scope>NUCLEOTIDE SEQUENCE</scope>
</reference>
<dbReference type="AlphaFoldDB" id="A0A0D3JDJ0"/>
<keyword evidence="2" id="KW-1185">Reference proteome</keyword>
<accession>A0A0D3JDJ0</accession>
<evidence type="ECO:0000313" key="2">
    <source>
        <dbReference type="Proteomes" id="UP000013827"/>
    </source>
</evidence>
<sequence>MRHGYTRTNEITPTLLAARVDDLLAKPKTVLEKASKESLKQLCEALPLRVKLPSGATNASVAEVRKHLVARLHDSAAEAARVESDRIAAEAAAAEPAHANVSNYTATEGLQKLEQAEMAVTAQKARHGGDEAAGAKALYQQSKLKVDEKLEQFKEREHIEVAPVYLGDIHRPEYANLKQTITTGKMQRMIEKEFHTMLERTFKHHPLKEYFEPRSDGKQGYQPKTVSQGLAGNRKETMFDIDHVVPDNWGGINHPRNMHSLRVRFLEPRVLLRF</sequence>
<evidence type="ECO:0000313" key="1">
    <source>
        <dbReference type="EnsemblProtists" id="EOD21575"/>
    </source>
</evidence>
<dbReference type="Proteomes" id="UP000013827">
    <property type="component" value="Unassembled WGS sequence"/>
</dbReference>
<reference evidence="1" key="2">
    <citation type="submission" date="2024-10" db="UniProtKB">
        <authorList>
            <consortium name="EnsemblProtists"/>
        </authorList>
    </citation>
    <scope>IDENTIFICATION</scope>
</reference>
<dbReference type="GeneID" id="17267121"/>
<dbReference type="KEGG" id="ehx:EMIHUDRAFT_458328"/>
<name>A0A0D3JDJ0_EMIH1</name>